<feature type="domain" description="Gfo/Idh/MocA-like oxidoreductase N-terminal" evidence="3">
    <location>
        <begin position="4"/>
        <end position="120"/>
    </location>
</feature>
<feature type="domain" description="GFO/IDH/MocA-like oxidoreductase" evidence="4">
    <location>
        <begin position="141"/>
        <end position="253"/>
    </location>
</feature>
<dbReference type="PANTHER" id="PTHR43708:SF5">
    <property type="entry name" value="CONSERVED EXPRESSED OXIDOREDUCTASE (EUROFUNG)-RELATED"/>
    <property type="match status" value="1"/>
</dbReference>
<keyword evidence="2" id="KW-0560">Oxidoreductase</keyword>
<dbReference type="InterPro" id="IPR055170">
    <property type="entry name" value="GFO_IDH_MocA-like_dom"/>
</dbReference>
<keyword evidence="6" id="KW-1185">Reference proteome</keyword>
<evidence type="ECO:0000313" key="5">
    <source>
        <dbReference type="EMBL" id="KNG93276.1"/>
    </source>
</evidence>
<dbReference type="STRING" id="1317121.ATO11_12550"/>
<dbReference type="SUPFAM" id="SSF55347">
    <property type="entry name" value="Glyceraldehyde-3-phosphate dehydrogenase-like, C-terminal domain"/>
    <property type="match status" value="1"/>
</dbReference>
<dbReference type="AlphaFoldDB" id="A0A0L1JNE5"/>
<dbReference type="InterPro" id="IPR000683">
    <property type="entry name" value="Gfo/Idh/MocA-like_OxRdtase_N"/>
</dbReference>
<proteinExistence type="inferred from homology"/>
<evidence type="ECO:0000313" key="6">
    <source>
        <dbReference type="Proteomes" id="UP000036938"/>
    </source>
</evidence>
<evidence type="ECO:0000259" key="3">
    <source>
        <dbReference type="Pfam" id="PF01408"/>
    </source>
</evidence>
<dbReference type="GO" id="GO:0000166">
    <property type="term" value="F:nucleotide binding"/>
    <property type="evidence" value="ECO:0007669"/>
    <property type="project" value="InterPro"/>
</dbReference>
<name>A0A0L1JNE5_9RHOB</name>
<dbReference type="SUPFAM" id="SSF51735">
    <property type="entry name" value="NAD(P)-binding Rossmann-fold domains"/>
    <property type="match status" value="1"/>
</dbReference>
<dbReference type="InterPro" id="IPR051317">
    <property type="entry name" value="Gfo/Idh/MocA_oxidoreduct"/>
</dbReference>
<dbReference type="InterPro" id="IPR036291">
    <property type="entry name" value="NAD(P)-bd_dom_sf"/>
</dbReference>
<sequence length="339" mass="35438">MTVQVALIGLGMVAGTYADALRNLPGISLRSVHARSEDSRERFLAAHPDLGARAVADIAGIAADDEVDFAILTTPPDARMEAVARLAAAGVPILMEKPVERTLSAATALVETCEAVGVPLGIMLQHRARPVVAELRARLEDLGPLRAVEVAVPWWREQAYYDAPGRGSYARDGGGVLISQAIHTLDLMLSLAGPVAQVQAMAATTGFHEMEAEDFVSAGLRFASGAVGQLFATTASFPGRGETITLHGAQGSAHLEAGVLRIDWQDGRLEEIGAAASSGAGADPMAFTSDWHGHVIADFAEAIETGRPPLVPGRAALDVHRLIDALERSARAGAVVDVA</sequence>
<dbReference type="Pfam" id="PF01408">
    <property type="entry name" value="GFO_IDH_MocA"/>
    <property type="match status" value="1"/>
</dbReference>
<dbReference type="PATRIC" id="fig|1317121.7.peg.3219"/>
<accession>A0A0L1JNE5</accession>
<protein>
    <submittedName>
        <fullName evidence="5">Oxidoreductase</fullName>
    </submittedName>
</protein>
<dbReference type="RefSeq" id="WP_050531234.1">
    <property type="nucleotide sequence ID" value="NZ_AQQZ01000005.1"/>
</dbReference>
<dbReference type="GO" id="GO:0016491">
    <property type="term" value="F:oxidoreductase activity"/>
    <property type="evidence" value="ECO:0007669"/>
    <property type="project" value="UniProtKB-KW"/>
</dbReference>
<evidence type="ECO:0000256" key="1">
    <source>
        <dbReference type="ARBA" id="ARBA00010928"/>
    </source>
</evidence>
<dbReference type="OrthoDB" id="9815825at2"/>
<dbReference type="Gene3D" id="3.40.50.720">
    <property type="entry name" value="NAD(P)-binding Rossmann-like Domain"/>
    <property type="match status" value="1"/>
</dbReference>
<dbReference type="Proteomes" id="UP000036938">
    <property type="component" value="Unassembled WGS sequence"/>
</dbReference>
<comment type="caution">
    <text evidence="5">The sequence shown here is derived from an EMBL/GenBank/DDBJ whole genome shotgun (WGS) entry which is preliminary data.</text>
</comment>
<reference evidence="5 6" key="1">
    <citation type="journal article" date="2015" name="Int. J. Syst. Evol. Microbiol.">
        <title>Aestuariivita atlantica sp. nov., isolated from deep sea sediment of the Atlantic Ocean.</title>
        <authorList>
            <person name="Li G."/>
            <person name="Lai Q."/>
            <person name="Du Y."/>
            <person name="Liu X."/>
            <person name="Sun F."/>
            <person name="Shao Z."/>
        </authorList>
    </citation>
    <scope>NUCLEOTIDE SEQUENCE [LARGE SCALE GENOMIC DNA]</scope>
    <source>
        <strain evidence="5 6">22II-S11-z3</strain>
    </source>
</reference>
<dbReference type="PANTHER" id="PTHR43708">
    <property type="entry name" value="CONSERVED EXPRESSED OXIDOREDUCTASE (EUROFUNG)"/>
    <property type="match status" value="1"/>
</dbReference>
<organism evidence="5 6">
    <name type="scientific">Pseudaestuariivita atlantica</name>
    <dbReference type="NCBI Taxonomy" id="1317121"/>
    <lineage>
        <taxon>Bacteria</taxon>
        <taxon>Pseudomonadati</taxon>
        <taxon>Pseudomonadota</taxon>
        <taxon>Alphaproteobacteria</taxon>
        <taxon>Rhodobacterales</taxon>
        <taxon>Paracoccaceae</taxon>
        <taxon>Pseudaestuariivita</taxon>
    </lineage>
</organism>
<comment type="similarity">
    <text evidence="1">Belongs to the Gfo/Idh/MocA family.</text>
</comment>
<evidence type="ECO:0000259" key="4">
    <source>
        <dbReference type="Pfam" id="PF22725"/>
    </source>
</evidence>
<dbReference type="Gene3D" id="3.30.360.10">
    <property type="entry name" value="Dihydrodipicolinate Reductase, domain 2"/>
    <property type="match status" value="1"/>
</dbReference>
<dbReference type="Pfam" id="PF22725">
    <property type="entry name" value="GFO_IDH_MocA_C3"/>
    <property type="match status" value="1"/>
</dbReference>
<gene>
    <name evidence="5" type="ORF">ATO11_12550</name>
</gene>
<dbReference type="EMBL" id="AQQZ01000005">
    <property type="protein sequence ID" value="KNG93276.1"/>
    <property type="molecule type" value="Genomic_DNA"/>
</dbReference>
<evidence type="ECO:0000256" key="2">
    <source>
        <dbReference type="ARBA" id="ARBA00023002"/>
    </source>
</evidence>